<evidence type="ECO:0000313" key="1">
    <source>
        <dbReference type="EMBL" id="BDS13553.1"/>
    </source>
</evidence>
<protein>
    <submittedName>
        <fullName evidence="1">Uncharacterized protein</fullName>
    </submittedName>
</protein>
<dbReference type="Proteomes" id="UP001060919">
    <property type="component" value="Chromosome"/>
</dbReference>
<proteinExistence type="predicted"/>
<sequence>MFPSFKEKEGRDLFLAQKNKSAIRSGGNLCLKFALHSEN</sequence>
<organism evidence="1 2">
    <name type="scientific">Aureispira anguillae</name>
    <dbReference type="NCBI Taxonomy" id="2864201"/>
    <lineage>
        <taxon>Bacteria</taxon>
        <taxon>Pseudomonadati</taxon>
        <taxon>Bacteroidota</taxon>
        <taxon>Saprospiria</taxon>
        <taxon>Saprospirales</taxon>
        <taxon>Saprospiraceae</taxon>
        <taxon>Aureispira</taxon>
    </lineage>
</organism>
<evidence type="ECO:0000313" key="2">
    <source>
        <dbReference type="Proteomes" id="UP001060919"/>
    </source>
</evidence>
<name>A0A915YI80_9BACT</name>
<accession>A0A915YI80</accession>
<keyword evidence="2" id="KW-1185">Reference proteome</keyword>
<dbReference type="KEGG" id="aup:AsAng_0042920"/>
<reference evidence="1" key="1">
    <citation type="submission" date="2022-09" db="EMBL/GenBank/DDBJ databases">
        <title>Aureispira anguillicida sp. nov., isolated from Leptocephalus of Japanese eel Anguilla japonica.</title>
        <authorList>
            <person name="Yuasa K."/>
            <person name="Mekata T."/>
            <person name="Ikunari K."/>
        </authorList>
    </citation>
    <scope>NUCLEOTIDE SEQUENCE</scope>
    <source>
        <strain evidence="1">EL160426</strain>
    </source>
</reference>
<dbReference type="AlphaFoldDB" id="A0A915YI80"/>
<dbReference type="EMBL" id="AP026867">
    <property type="protein sequence ID" value="BDS13553.1"/>
    <property type="molecule type" value="Genomic_DNA"/>
</dbReference>
<gene>
    <name evidence="1" type="ORF">AsAng_0042920</name>
</gene>